<dbReference type="Gene3D" id="3.10.20.880">
    <property type="match status" value="1"/>
</dbReference>
<dbReference type="CDD" id="cd00207">
    <property type="entry name" value="fer2"/>
    <property type="match status" value="1"/>
</dbReference>
<evidence type="ECO:0000313" key="4">
    <source>
        <dbReference type="Proteomes" id="UP000639775"/>
    </source>
</evidence>
<organism evidence="3 4">
    <name type="scientific">Roseovarius gahaiensis</name>
    <dbReference type="NCBI Taxonomy" id="2716691"/>
    <lineage>
        <taxon>Bacteria</taxon>
        <taxon>Pseudomonadati</taxon>
        <taxon>Pseudomonadota</taxon>
        <taxon>Alphaproteobacteria</taxon>
        <taxon>Rhodobacterales</taxon>
        <taxon>Roseobacteraceae</taxon>
        <taxon>Roseovarius</taxon>
    </lineage>
</organism>
<dbReference type="InterPro" id="IPR041414">
    <property type="entry name" value="Raco-like_middle"/>
</dbReference>
<name>A0A967BDW8_9RHOB</name>
<dbReference type="InterPro" id="IPR027980">
    <property type="entry name" value="RACo_C"/>
</dbReference>
<dbReference type="InterPro" id="IPR040506">
    <property type="entry name" value="RACo_linker"/>
</dbReference>
<dbReference type="Proteomes" id="UP000639775">
    <property type="component" value="Unassembled WGS sequence"/>
</dbReference>
<dbReference type="Gene3D" id="3.10.20.30">
    <property type="match status" value="1"/>
</dbReference>
<dbReference type="SUPFAM" id="SSF54292">
    <property type="entry name" value="2Fe-2S ferredoxin-like"/>
    <property type="match status" value="1"/>
</dbReference>
<dbReference type="EMBL" id="JAAORB010000030">
    <property type="protein sequence ID" value="NHQ75339.1"/>
    <property type="molecule type" value="Genomic_DNA"/>
</dbReference>
<dbReference type="InterPro" id="IPR052911">
    <property type="entry name" value="Corrinoid_activation_enz"/>
</dbReference>
<dbReference type="PROSITE" id="PS51085">
    <property type="entry name" value="2FE2S_FER_2"/>
    <property type="match status" value="1"/>
</dbReference>
<dbReference type="InterPro" id="IPR012675">
    <property type="entry name" value="Beta-grasp_dom_sf"/>
</dbReference>
<protein>
    <submittedName>
        <fullName evidence="3">DUF4445 domain-containing protein</fullName>
    </submittedName>
</protein>
<evidence type="ECO:0000256" key="1">
    <source>
        <dbReference type="SAM" id="MobiDB-lite"/>
    </source>
</evidence>
<feature type="domain" description="2Fe-2S ferredoxin-type" evidence="2">
    <location>
        <begin position="5"/>
        <end position="109"/>
    </location>
</feature>
<dbReference type="GO" id="GO:0051536">
    <property type="term" value="F:iron-sulfur cluster binding"/>
    <property type="evidence" value="ECO:0007669"/>
    <property type="project" value="InterPro"/>
</dbReference>
<gene>
    <name evidence="3" type="ORF">HAT86_12845</name>
</gene>
<dbReference type="Pfam" id="PF14574">
    <property type="entry name" value="RACo_C_ter"/>
    <property type="match status" value="1"/>
</dbReference>
<dbReference type="AlphaFoldDB" id="A0A967BDW8"/>
<dbReference type="RefSeq" id="WP_167198368.1">
    <property type="nucleotide sequence ID" value="NZ_JAAORB010000030.1"/>
</dbReference>
<dbReference type="Pfam" id="PF17651">
    <property type="entry name" value="Raco_middle"/>
    <property type="match status" value="1"/>
</dbReference>
<dbReference type="PANTHER" id="PTHR42895">
    <property type="entry name" value="IRON-SULFUR CLUSTER-BINDING PROTEIN-RELATED"/>
    <property type="match status" value="1"/>
</dbReference>
<dbReference type="InterPro" id="IPR001041">
    <property type="entry name" value="2Fe-2S_ferredoxin-type"/>
</dbReference>
<dbReference type="InterPro" id="IPR042259">
    <property type="entry name" value="Raco-like_middle_sf"/>
</dbReference>
<reference evidence="3" key="1">
    <citation type="submission" date="2020-03" db="EMBL/GenBank/DDBJ databases">
        <title>Roseovarius gahaiensis sp. nov., isolated from Gahai Saline Lake, China.</title>
        <authorList>
            <person name="Sun X."/>
        </authorList>
    </citation>
    <scope>NUCLEOTIDE SEQUENCE</scope>
    <source>
        <strain evidence="3">GH877</strain>
    </source>
</reference>
<dbReference type="InterPro" id="IPR036010">
    <property type="entry name" value="2Fe-2S_ferredoxin-like_sf"/>
</dbReference>
<comment type="caution">
    <text evidence="3">The sequence shown here is derived from an EMBL/GenBank/DDBJ whole genome shotgun (WGS) entry which is preliminary data.</text>
</comment>
<keyword evidence="4" id="KW-1185">Reference proteome</keyword>
<dbReference type="PANTHER" id="PTHR42895:SF2">
    <property type="entry name" value="IRON-SULFUR CLUSTER PROTEIN"/>
    <property type="match status" value="1"/>
</dbReference>
<accession>A0A967BDW8</accession>
<feature type="region of interest" description="Disordered" evidence="1">
    <location>
        <begin position="659"/>
        <end position="684"/>
    </location>
</feature>
<proteinExistence type="predicted"/>
<dbReference type="Pfam" id="PF17650">
    <property type="entry name" value="RACo_linker"/>
    <property type="match status" value="1"/>
</dbReference>
<evidence type="ECO:0000313" key="3">
    <source>
        <dbReference type="EMBL" id="NHQ75339.1"/>
    </source>
</evidence>
<sequence>MSQDPLVVFTPSGKRGRFPKGTPVLTVARQLGVDLDSVCGGRGICSKCQITPSYGEFSKHGVTVADDALSEWNAVEQRYDDKRGLKPGRRLGCQAQVMGDVVIDVPPESQVHRQVVRKAASARVIAMDPATRLYFVEVDEPDMHEPTGDLERLERALKREWDIPEIRADGSLLSKLQPVLRKGKFQVTVALHKSHTDDVARVIEIWPGLHEGGLYGLAIDLGSTTVAAHLTDLDTGEVKASSGIMNPQIRYGEDLMSRVSYSMMNPGGDQEMTAAVRDALNTLAIEIAQEADIDPALIVETVFVCNPVMHHLLLGIDPVELGQAPFALATSDSISMPARELDLTAINPRARTYILPCIAGHVGADAAAVALSEEPGKSEDLVLVVDVGTNAEILLGDTSRVLACSSPTGPAFEGAQISSGQRAAPGAIEAIRIDPDTKEPRFRVIGCEKWSDEDGFWEETAATGITGICGSGIIEAVAELRIAGLMDESGLIGSAEATGTPRSVPEGRTHAYLIHDATEQGGPRITVTQGDIRAIQLAKSALYAGARLLMDERGVDKVDRVVLAGAFGAHISPKHAMVLGMIPDVPLEKVTSAGNAAGTGARIALCNVAARQEIERVVREITKVETAIEPKFQEHFVAANAIPHKTDPFPELSKIVALPNPSFNTGGGDSAGDEGGRRRRRRRG</sequence>
<evidence type="ECO:0000259" key="2">
    <source>
        <dbReference type="PROSITE" id="PS51085"/>
    </source>
</evidence>
<dbReference type="Gene3D" id="3.30.420.480">
    <property type="entry name" value="Domain of unknown function (DUF4445)"/>
    <property type="match status" value="1"/>
</dbReference>